<dbReference type="AlphaFoldDB" id="A0A2U3KRD2"/>
<dbReference type="EMBL" id="OMOD01000137">
    <property type="protein sequence ID" value="SPF42225.1"/>
    <property type="molecule type" value="Genomic_DNA"/>
</dbReference>
<sequence>MGAHSQFGTGPAHEFVETRRHPRFKLEVNIRVYPRNSAVVRGHTVDISESGISAILKTEVPIGEVVRLEFALPLGDVEVHALVRQRNAFRYGFQFVESSSAQDIIGRTCRHLAVEQSVHDPRTA</sequence>
<dbReference type="InterPro" id="IPR009875">
    <property type="entry name" value="PilZ_domain"/>
</dbReference>
<dbReference type="GO" id="GO:0035438">
    <property type="term" value="F:cyclic-di-GMP binding"/>
    <property type="evidence" value="ECO:0007669"/>
    <property type="project" value="InterPro"/>
</dbReference>
<gene>
    <name evidence="2" type="ORF">SBA1_430026</name>
</gene>
<evidence type="ECO:0000313" key="3">
    <source>
        <dbReference type="Proteomes" id="UP000238701"/>
    </source>
</evidence>
<organism evidence="2 3">
    <name type="scientific">Candidatus Sulfotelmatobacter kueseliae</name>
    <dbReference type="NCBI Taxonomy" id="2042962"/>
    <lineage>
        <taxon>Bacteria</taxon>
        <taxon>Pseudomonadati</taxon>
        <taxon>Acidobacteriota</taxon>
        <taxon>Terriglobia</taxon>
        <taxon>Terriglobales</taxon>
        <taxon>Candidatus Korobacteraceae</taxon>
        <taxon>Candidatus Sulfotelmatobacter</taxon>
    </lineage>
</organism>
<reference evidence="3" key="1">
    <citation type="submission" date="2018-02" db="EMBL/GenBank/DDBJ databases">
        <authorList>
            <person name="Hausmann B."/>
        </authorList>
    </citation>
    <scope>NUCLEOTIDE SEQUENCE [LARGE SCALE GENOMIC DNA]</scope>
    <source>
        <strain evidence="3">Peat soil MAG SbA1</strain>
    </source>
</reference>
<accession>A0A2U3KRD2</accession>
<dbReference type="Proteomes" id="UP000238701">
    <property type="component" value="Unassembled WGS sequence"/>
</dbReference>
<feature type="domain" description="PilZ" evidence="1">
    <location>
        <begin position="17"/>
        <end position="102"/>
    </location>
</feature>
<protein>
    <recommendedName>
        <fullName evidence="1">PilZ domain-containing protein</fullName>
    </recommendedName>
</protein>
<dbReference type="Gene3D" id="2.40.10.220">
    <property type="entry name" value="predicted glycosyltransferase like domains"/>
    <property type="match status" value="1"/>
</dbReference>
<name>A0A2U3KRD2_9BACT</name>
<evidence type="ECO:0000313" key="2">
    <source>
        <dbReference type="EMBL" id="SPF42225.1"/>
    </source>
</evidence>
<proteinExistence type="predicted"/>
<dbReference type="SUPFAM" id="SSF141371">
    <property type="entry name" value="PilZ domain-like"/>
    <property type="match status" value="1"/>
</dbReference>
<dbReference type="Pfam" id="PF07238">
    <property type="entry name" value="PilZ"/>
    <property type="match status" value="1"/>
</dbReference>
<evidence type="ECO:0000259" key="1">
    <source>
        <dbReference type="Pfam" id="PF07238"/>
    </source>
</evidence>